<evidence type="ECO:0000313" key="2">
    <source>
        <dbReference type="EMBL" id="MPC33883.1"/>
    </source>
</evidence>
<accession>A0A5B7ELF9</accession>
<evidence type="ECO:0000256" key="1">
    <source>
        <dbReference type="SAM" id="MobiDB-lite"/>
    </source>
</evidence>
<keyword evidence="3" id="KW-1185">Reference proteome</keyword>
<feature type="compositionally biased region" description="Pro residues" evidence="1">
    <location>
        <begin position="76"/>
        <end position="85"/>
    </location>
</feature>
<organism evidence="2 3">
    <name type="scientific">Portunus trituberculatus</name>
    <name type="common">Swimming crab</name>
    <name type="synonym">Neptunus trituberculatus</name>
    <dbReference type="NCBI Taxonomy" id="210409"/>
    <lineage>
        <taxon>Eukaryota</taxon>
        <taxon>Metazoa</taxon>
        <taxon>Ecdysozoa</taxon>
        <taxon>Arthropoda</taxon>
        <taxon>Crustacea</taxon>
        <taxon>Multicrustacea</taxon>
        <taxon>Malacostraca</taxon>
        <taxon>Eumalacostraca</taxon>
        <taxon>Eucarida</taxon>
        <taxon>Decapoda</taxon>
        <taxon>Pleocyemata</taxon>
        <taxon>Brachyura</taxon>
        <taxon>Eubrachyura</taxon>
        <taxon>Portunoidea</taxon>
        <taxon>Portunidae</taxon>
        <taxon>Portuninae</taxon>
        <taxon>Portunus</taxon>
    </lineage>
</organism>
<protein>
    <submittedName>
        <fullName evidence="2">Uncharacterized protein</fullName>
    </submittedName>
</protein>
<feature type="compositionally biased region" description="Polar residues" evidence="1">
    <location>
        <begin position="136"/>
        <end position="146"/>
    </location>
</feature>
<reference evidence="2 3" key="1">
    <citation type="submission" date="2019-05" db="EMBL/GenBank/DDBJ databases">
        <title>Another draft genome of Portunus trituberculatus and its Hox gene families provides insights of decapod evolution.</title>
        <authorList>
            <person name="Jeong J.-H."/>
            <person name="Song I."/>
            <person name="Kim S."/>
            <person name="Choi T."/>
            <person name="Kim D."/>
            <person name="Ryu S."/>
            <person name="Kim W."/>
        </authorList>
    </citation>
    <scope>NUCLEOTIDE SEQUENCE [LARGE SCALE GENOMIC DNA]</scope>
    <source>
        <tissue evidence="2">Muscle</tissue>
    </source>
</reference>
<feature type="region of interest" description="Disordered" evidence="1">
    <location>
        <begin position="60"/>
        <end position="94"/>
    </location>
</feature>
<dbReference type="EMBL" id="VSRR010002933">
    <property type="protein sequence ID" value="MPC33883.1"/>
    <property type="molecule type" value="Genomic_DNA"/>
</dbReference>
<comment type="caution">
    <text evidence="2">The sequence shown here is derived from an EMBL/GenBank/DDBJ whole genome shotgun (WGS) entry which is preliminary data.</text>
</comment>
<name>A0A5B7ELF9_PORTR</name>
<evidence type="ECO:0000313" key="3">
    <source>
        <dbReference type="Proteomes" id="UP000324222"/>
    </source>
</evidence>
<dbReference type="AlphaFoldDB" id="A0A5B7ELF9"/>
<dbReference type="Proteomes" id="UP000324222">
    <property type="component" value="Unassembled WGS sequence"/>
</dbReference>
<gene>
    <name evidence="2" type="ORF">E2C01_027250</name>
</gene>
<feature type="region of interest" description="Disordered" evidence="1">
    <location>
        <begin position="120"/>
        <end position="146"/>
    </location>
</feature>
<sequence>MNFSTTLLQQVGKKIFQCRDDGSCTVTVQNEAQAEAMSKLIRIGSRPFEDCAESIKETLEAQDLPQPPNLQLNNHPPTPQLPAPHCPISTSSLSSPIPLSNSSIMSLPSHLLPVYLSRDHQNPSESVTPHKRMQITHPTQASNHSL</sequence>
<proteinExistence type="predicted"/>